<keyword evidence="1" id="KW-0732">Signal</keyword>
<sequence>MFQIKQCLTTFILIISVVQWIRAEKSCNKGNLEECLAKIQDYFEDDYHFAKKTESEIDEFCQKLQEDSECLNIATEVCKKTYPLISALTVTLYNQVNQLCSPGTHHKETYMKMLPCIDKHSEDFKECSGKHLEKKFDDEKLQSVCMDMHSMICVADKSRKYCDEVGNTLAKRLEFGVKDQYEEVCSGSTRLFDHFWVLTPAVLVALLLRNKMKL</sequence>
<protein>
    <submittedName>
        <fullName evidence="2">Uncharacterized protein</fullName>
    </submittedName>
</protein>
<evidence type="ECO:0000256" key="1">
    <source>
        <dbReference type="SAM" id="SignalP"/>
    </source>
</evidence>
<keyword evidence="3" id="KW-1185">Reference proteome</keyword>
<reference evidence="2" key="2">
    <citation type="submission" date="2020-06" db="EMBL/GenBank/DDBJ databases">
        <authorList>
            <person name="Sheffer M."/>
        </authorList>
    </citation>
    <scope>NUCLEOTIDE SEQUENCE</scope>
</reference>
<comment type="caution">
    <text evidence="2">The sequence shown here is derived from an EMBL/GenBank/DDBJ whole genome shotgun (WGS) entry which is preliminary data.</text>
</comment>
<feature type="signal peptide" evidence="1">
    <location>
        <begin position="1"/>
        <end position="23"/>
    </location>
</feature>
<gene>
    <name evidence="2" type="ORF">HNY73_003256</name>
</gene>
<name>A0A8T0FWB0_ARGBR</name>
<reference evidence="2" key="1">
    <citation type="journal article" date="2020" name="bioRxiv">
        <title>Chromosome-level reference genome of the European wasp spider Argiope bruennichi: a resource for studies on range expansion and evolutionary adaptation.</title>
        <authorList>
            <person name="Sheffer M.M."/>
            <person name="Hoppe A."/>
            <person name="Krehenwinkel H."/>
            <person name="Uhl G."/>
            <person name="Kuss A.W."/>
            <person name="Jensen L."/>
            <person name="Jensen C."/>
            <person name="Gillespie R.G."/>
            <person name="Hoff K.J."/>
            <person name="Prost S."/>
        </authorList>
    </citation>
    <scope>NUCLEOTIDE SEQUENCE</scope>
</reference>
<dbReference type="AlphaFoldDB" id="A0A8T0FWB0"/>
<evidence type="ECO:0000313" key="3">
    <source>
        <dbReference type="Proteomes" id="UP000807504"/>
    </source>
</evidence>
<organism evidence="2 3">
    <name type="scientific">Argiope bruennichi</name>
    <name type="common">Wasp spider</name>
    <name type="synonym">Aranea bruennichi</name>
    <dbReference type="NCBI Taxonomy" id="94029"/>
    <lineage>
        <taxon>Eukaryota</taxon>
        <taxon>Metazoa</taxon>
        <taxon>Ecdysozoa</taxon>
        <taxon>Arthropoda</taxon>
        <taxon>Chelicerata</taxon>
        <taxon>Arachnida</taxon>
        <taxon>Araneae</taxon>
        <taxon>Araneomorphae</taxon>
        <taxon>Entelegynae</taxon>
        <taxon>Araneoidea</taxon>
        <taxon>Araneidae</taxon>
        <taxon>Argiope</taxon>
    </lineage>
</organism>
<proteinExistence type="predicted"/>
<evidence type="ECO:0000313" key="2">
    <source>
        <dbReference type="EMBL" id="KAF8795404.1"/>
    </source>
</evidence>
<accession>A0A8T0FWB0</accession>
<dbReference type="EMBL" id="JABXBU010000002">
    <property type="protein sequence ID" value="KAF8795404.1"/>
    <property type="molecule type" value="Genomic_DNA"/>
</dbReference>
<dbReference type="Proteomes" id="UP000807504">
    <property type="component" value="Unassembled WGS sequence"/>
</dbReference>
<feature type="chain" id="PRO_5035914828" evidence="1">
    <location>
        <begin position="24"/>
        <end position="214"/>
    </location>
</feature>